<name>A0A4Z2EVB5_9TELE</name>
<sequence length="121" mass="13070">MSYLRFPGMGVTVHGVPRAAAAAGGTMGLFKASLDIPPGGGGCLSPLLSSVGTRGERKKKRKWPETQKGEEVWRQSRMGGLNVVIIIIIIIIVVIIVIINIVPRFLWPSVTTSSVTRRFLS</sequence>
<keyword evidence="3" id="KW-1185">Reference proteome</keyword>
<feature type="transmembrane region" description="Helical" evidence="1">
    <location>
        <begin position="81"/>
        <end position="102"/>
    </location>
</feature>
<evidence type="ECO:0000256" key="1">
    <source>
        <dbReference type="SAM" id="Phobius"/>
    </source>
</evidence>
<dbReference type="Proteomes" id="UP000314294">
    <property type="component" value="Unassembled WGS sequence"/>
</dbReference>
<organism evidence="2 3">
    <name type="scientific">Liparis tanakae</name>
    <name type="common">Tanaka's snailfish</name>
    <dbReference type="NCBI Taxonomy" id="230148"/>
    <lineage>
        <taxon>Eukaryota</taxon>
        <taxon>Metazoa</taxon>
        <taxon>Chordata</taxon>
        <taxon>Craniata</taxon>
        <taxon>Vertebrata</taxon>
        <taxon>Euteleostomi</taxon>
        <taxon>Actinopterygii</taxon>
        <taxon>Neopterygii</taxon>
        <taxon>Teleostei</taxon>
        <taxon>Neoteleostei</taxon>
        <taxon>Acanthomorphata</taxon>
        <taxon>Eupercaria</taxon>
        <taxon>Perciformes</taxon>
        <taxon>Cottioidei</taxon>
        <taxon>Cottales</taxon>
        <taxon>Liparidae</taxon>
        <taxon>Liparis</taxon>
    </lineage>
</organism>
<dbReference type="EMBL" id="SRLO01002454">
    <property type="protein sequence ID" value="TNN32886.1"/>
    <property type="molecule type" value="Genomic_DNA"/>
</dbReference>
<keyword evidence="1" id="KW-0812">Transmembrane</keyword>
<evidence type="ECO:0000313" key="2">
    <source>
        <dbReference type="EMBL" id="TNN32886.1"/>
    </source>
</evidence>
<reference evidence="2 3" key="1">
    <citation type="submission" date="2019-03" db="EMBL/GenBank/DDBJ databases">
        <title>First draft genome of Liparis tanakae, snailfish: a comprehensive survey of snailfish specific genes.</title>
        <authorList>
            <person name="Kim W."/>
            <person name="Song I."/>
            <person name="Jeong J.-H."/>
            <person name="Kim D."/>
            <person name="Kim S."/>
            <person name="Ryu S."/>
            <person name="Song J.Y."/>
            <person name="Lee S.K."/>
        </authorList>
    </citation>
    <scope>NUCLEOTIDE SEQUENCE [LARGE SCALE GENOMIC DNA]</scope>
    <source>
        <tissue evidence="2">Muscle</tissue>
    </source>
</reference>
<comment type="caution">
    <text evidence="2">The sequence shown here is derived from an EMBL/GenBank/DDBJ whole genome shotgun (WGS) entry which is preliminary data.</text>
</comment>
<proteinExistence type="predicted"/>
<protein>
    <submittedName>
        <fullName evidence="2">Uncharacterized protein</fullName>
    </submittedName>
</protein>
<accession>A0A4Z2EVB5</accession>
<keyword evidence="1" id="KW-0472">Membrane</keyword>
<gene>
    <name evidence="2" type="ORF">EYF80_056949</name>
</gene>
<keyword evidence="1" id="KW-1133">Transmembrane helix</keyword>
<evidence type="ECO:0000313" key="3">
    <source>
        <dbReference type="Proteomes" id="UP000314294"/>
    </source>
</evidence>
<dbReference type="AlphaFoldDB" id="A0A4Z2EVB5"/>